<proteinExistence type="predicted"/>
<dbReference type="AlphaFoldDB" id="A0A1W2E8C0"/>
<dbReference type="EMBL" id="FWYD01000024">
    <property type="protein sequence ID" value="SMD05787.1"/>
    <property type="molecule type" value="Genomic_DNA"/>
</dbReference>
<protein>
    <submittedName>
        <fullName evidence="1">Uncharacterized protein</fullName>
    </submittedName>
</protein>
<reference evidence="1 2" key="1">
    <citation type="submission" date="2017-04" db="EMBL/GenBank/DDBJ databases">
        <authorList>
            <person name="Afonso C.L."/>
            <person name="Miller P.J."/>
            <person name="Scott M.A."/>
            <person name="Spackman E."/>
            <person name="Goraichik I."/>
            <person name="Dimitrov K.M."/>
            <person name="Suarez D.L."/>
            <person name="Swayne D.E."/>
        </authorList>
    </citation>
    <scope>NUCLEOTIDE SEQUENCE [LARGE SCALE GENOMIC DNA]</scope>
    <source>
        <strain evidence="1 2">CGMCC 1.12644</strain>
    </source>
</reference>
<sequence>MLSAVARTAPVSGMAIIGSGRDCALADEPEAINAKVAITLRIGLSKGIECFRHDCSNMIVKRKMRSRSNQASARSKAWIMPLSVMLGRTASRITGWFCVTG</sequence>
<dbReference type="Proteomes" id="UP000192330">
    <property type="component" value="Unassembled WGS sequence"/>
</dbReference>
<evidence type="ECO:0000313" key="2">
    <source>
        <dbReference type="Proteomes" id="UP000192330"/>
    </source>
</evidence>
<evidence type="ECO:0000313" key="1">
    <source>
        <dbReference type="EMBL" id="SMD05787.1"/>
    </source>
</evidence>
<gene>
    <name evidence="1" type="ORF">SAMN06295998_12412</name>
</gene>
<keyword evidence="2" id="KW-1185">Reference proteome</keyword>
<organism evidence="1 2">
    <name type="scientific">Primorskyibacter flagellatus</name>
    <dbReference type="NCBI Taxonomy" id="1387277"/>
    <lineage>
        <taxon>Bacteria</taxon>
        <taxon>Pseudomonadati</taxon>
        <taxon>Pseudomonadota</taxon>
        <taxon>Alphaproteobacteria</taxon>
        <taxon>Rhodobacterales</taxon>
        <taxon>Roseobacteraceae</taxon>
        <taxon>Primorskyibacter</taxon>
    </lineage>
</organism>
<name>A0A1W2E8C0_9RHOB</name>
<accession>A0A1W2E8C0</accession>